<dbReference type="OrthoDB" id="5513072at2"/>
<accession>A0A4Q1UU81</accession>
<evidence type="ECO:0000313" key="3">
    <source>
        <dbReference type="EMBL" id="RXT41883.1"/>
    </source>
</evidence>
<dbReference type="SUPFAM" id="SSF51735">
    <property type="entry name" value="NAD(P)-binding Rossmann-fold domains"/>
    <property type="match status" value="1"/>
</dbReference>
<dbReference type="InterPro" id="IPR036291">
    <property type="entry name" value="NAD(P)-bd_dom_sf"/>
</dbReference>
<sequence length="219" mass="22784">MSKSLFIIGAGPGIGQATAERFGHEGWTIVMASRNPRNLDPLVAELVAKGIAAHGIVLDATDAQAMRSAVRNADRISGGLTGVLYNAAFVRRQDLFTMTDADVLNDLAVNVAGGLHAIRAATELFDKRGGTILVTGGGLATTPHHSYASLGMGKAALRNVVQAIAPQLAKRNVRIAMMTVATLITPHSAEADGVADGFWSLANGAADVWETVYPAALAE</sequence>
<dbReference type="GO" id="GO:0016491">
    <property type="term" value="F:oxidoreductase activity"/>
    <property type="evidence" value="ECO:0007669"/>
    <property type="project" value="UniProtKB-KW"/>
</dbReference>
<reference evidence="3 4" key="1">
    <citation type="submission" date="2017-03" db="EMBL/GenBank/DDBJ databases">
        <authorList>
            <person name="Safronova V.I."/>
            <person name="Sazanova A.L."/>
            <person name="Chirak E.R."/>
        </authorList>
    </citation>
    <scope>NUCLEOTIDE SEQUENCE [LARGE SCALE GENOMIC DNA]</scope>
    <source>
        <strain evidence="3 4">Opo-243</strain>
    </source>
</reference>
<evidence type="ECO:0000313" key="4">
    <source>
        <dbReference type="Proteomes" id="UP000290819"/>
    </source>
</evidence>
<dbReference type="Pfam" id="PF00106">
    <property type="entry name" value="adh_short"/>
    <property type="match status" value="1"/>
</dbReference>
<dbReference type="PANTHER" id="PTHR43669:SF3">
    <property type="entry name" value="ALCOHOL DEHYDROGENASE, PUTATIVE (AFU_ORTHOLOGUE AFUA_3G03445)-RELATED"/>
    <property type="match status" value="1"/>
</dbReference>
<proteinExistence type="inferred from homology"/>
<dbReference type="Gene3D" id="3.40.50.720">
    <property type="entry name" value="NAD(P)-binding Rossmann-like Domain"/>
    <property type="match status" value="1"/>
</dbReference>
<gene>
    <name evidence="3" type="ORF">B5V03_25565</name>
</gene>
<name>A0A4Q1UU81_9BRAD</name>
<dbReference type="AlphaFoldDB" id="A0A4Q1UU81"/>
<comment type="caution">
    <text evidence="3">The sequence shown here is derived from an EMBL/GenBank/DDBJ whole genome shotgun (WGS) entry which is preliminary data.</text>
</comment>
<comment type="similarity">
    <text evidence="1">Belongs to the short-chain dehydrogenases/reductases (SDR) family.</text>
</comment>
<keyword evidence="2" id="KW-0560">Oxidoreductase</keyword>
<dbReference type="EMBL" id="MZXW01000035">
    <property type="protein sequence ID" value="RXT41883.1"/>
    <property type="molecule type" value="Genomic_DNA"/>
</dbReference>
<evidence type="ECO:0000256" key="2">
    <source>
        <dbReference type="ARBA" id="ARBA00023002"/>
    </source>
</evidence>
<protein>
    <submittedName>
        <fullName evidence="3">Short-chain dehydrogenase</fullName>
    </submittedName>
</protein>
<keyword evidence="4" id="KW-1185">Reference proteome</keyword>
<dbReference type="InterPro" id="IPR002347">
    <property type="entry name" value="SDR_fam"/>
</dbReference>
<evidence type="ECO:0000256" key="1">
    <source>
        <dbReference type="ARBA" id="ARBA00006484"/>
    </source>
</evidence>
<dbReference type="RefSeq" id="WP_129273187.1">
    <property type="nucleotide sequence ID" value="NZ_MZXW01000035.1"/>
</dbReference>
<dbReference type="CDD" id="cd05233">
    <property type="entry name" value="SDR_c"/>
    <property type="match status" value="1"/>
</dbReference>
<organism evidence="3 4">
    <name type="scientific">Bradyrhizobium betae</name>
    <dbReference type="NCBI Taxonomy" id="244734"/>
    <lineage>
        <taxon>Bacteria</taxon>
        <taxon>Pseudomonadati</taxon>
        <taxon>Pseudomonadota</taxon>
        <taxon>Alphaproteobacteria</taxon>
        <taxon>Hyphomicrobiales</taxon>
        <taxon>Nitrobacteraceae</taxon>
        <taxon>Bradyrhizobium</taxon>
    </lineage>
</organism>
<dbReference type="PANTHER" id="PTHR43669">
    <property type="entry name" value="5-KETO-D-GLUCONATE 5-REDUCTASE"/>
    <property type="match status" value="1"/>
</dbReference>
<dbReference type="Proteomes" id="UP000290819">
    <property type="component" value="Unassembled WGS sequence"/>
</dbReference>